<dbReference type="InterPro" id="IPR002110">
    <property type="entry name" value="Ankyrin_rpt"/>
</dbReference>
<dbReference type="PROSITE" id="PS50297">
    <property type="entry name" value="ANK_REP_REGION"/>
    <property type="match status" value="6"/>
</dbReference>
<dbReference type="Pfam" id="PF00023">
    <property type="entry name" value="Ank"/>
    <property type="match status" value="1"/>
</dbReference>
<evidence type="ECO:0000259" key="4">
    <source>
        <dbReference type="Pfam" id="PF06985"/>
    </source>
</evidence>
<evidence type="ECO:0000256" key="3">
    <source>
        <dbReference type="PROSITE-ProRule" id="PRU00023"/>
    </source>
</evidence>
<dbReference type="PANTHER" id="PTHR24161">
    <property type="entry name" value="ANK_REP_REGION DOMAIN-CONTAINING PROTEIN-RELATED"/>
    <property type="match status" value="1"/>
</dbReference>
<dbReference type="AlphaFoldDB" id="A0A835VVG3"/>
<feature type="repeat" description="ANK" evidence="3">
    <location>
        <begin position="519"/>
        <end position="551"/>
    </location>
</feature>
<dbReference type="PRINTS" id="PR01415">
    <property type="entry name" value="ANKYRIN"/>
</dbReference>
<gene>
    <name evidence="5" type="ORF">HXX76_012940</name>
</gene>
<dbReference type="SUPFAM" id="SSF48403">
    <property type="entry name" value="Ankyrin repeat"/>
    <property type="match status" value="1"/>
</dbReference>
<dbReference type="EMBL" id="JAEHOC010000046">
    <property type="protein sequence ID" value="KAG2426626.1"/>
    <property type="molecule type" value="Genomic_DNA"/>
</dbReference>
<dbReference type="Proteomes" id="UP000650467">
    <property type="component" value="Unassembled WGS sequence"/>
</dbReference>
<feature type="repeat" description="ANK" evidence="3">
    <location>
        <begin position="453"/>
        <end position="485"/>
    </location>
</feature>
<dbReference type="InterPro" id="IPR010730">
    <property type="entry name" value="HET"/>
</dbReference>
<comment type="caution">
    <text evidence="5">The sequence shown here is derived from an EMBL/GenBank/DDBJ whole genome shotgun (WGS) entry which is preliminary data.</text>
</comment>
<keyword evidence="6" id="KW-1185">Reference proteome</keyword>
<feature type="repeat" description="ANK" evidence="3">
    <location>
        <begin position="618"/>
        <end position="650"/>
    </location>
</feature>
<proteinExistence type="predicted"/>
<name>A0A835VVG3_CHLIN</name>
<feature type="repeat" description="ANK" evidence="3">
    <location>
        <begin position="585"/>
        <end position="617"/>
    </location>
</feature>
<dbReference type="Gene3D" id="1.25.40.20">
    <property type="entry name" value="Ankyrin repeat-containing domain"/>
    <property type="match status" value="3"/>
</dbReference>
<reference evidence="5" key="1">
    <citation type="journal article" date="2020" name="bioRxiv">
        <title>Comparative genomics of Chlamydomonas.</title>
        <authorList>
            <person name="Craig R.J."/>
            <person name="Hasan A.R."/>
            <person name="Ness R.W."/>
            <person name="Keightley P.D."/>
        </authorList>
    </citation>
    <scope>NUCLEOTIDE SEQUENCE</scope>
    <source>
        <strain evidence="5">SAG 7.73</strain>
    </source>
</reference>
<evidence type="ECO:0000256" key="1">
    <source>
        <dbReference type="ARBA" id="ARBA00022737"/>
    </source>
</evidence>
<keyword evidence="1" id="KW-0677">Repeat</keyword>
<evidence type="ECO:0000256" key="2">
    <source>
        <dbReference type="ARBA" id="ARBA00023043"/>
    </source>
</evidence>
<dbReference type="PROSITE" id="PS50088">
    <property type="entry name" value="ANK_REPEAT"/>
    <property type="match status" value="6"/>
</dbReference>
<evidence type="ECO:0000313" key="6">
    <source>
        <dbReference type="Proteomes" id="UP000650467"/>
    </source>
</evidence>
<dbReference type="Pfam" id="PF06985">
    <property type="entry name" value="HET"/>
    <property type="match status" value="1"/>
</dbReference>
<accession>A0A835VVG3</accession>
<dbReference type="InterPro" id="IPR036770">
    <property type="entry name" value="Ankyrin_rpt-contain_sf"/>
</dbReference>
<feature type="repeat" description="ANK" evidence="3">
    <location>
        <begin position="486"/>
        <end position="518"/>
    </location>
</feature>
<dbReference type="Pfam" id="PF12796">
    <property type="entry name" value="Ank_2"/>
    <property type="match status" value="2"/>
</dbReference>
<feature type="repeat" description="ANK" evidence="3">
    <location>
        <begin position="552"/>
        <end position="584"/>
    </location>
</feature>
<dbReference type="SMART" id="SM00248">
    <property type="entry name" value="ANK"/>
    <property type="match status" value="6"/>
</dbReference>
<protein>
    <recommendedName>
        <fullName evidence="4">Heterokaryon incompatibility domain-containing protein</fullName>
    </recommendedName>
</protein>
<sequence length="675" mass="70749">MRLVLIEAVVGWGAALKVYEDVVESECLDLPYSDVSEKVWEVTVVLSWRWGAQKPAARQAGFSPMQPSQSEALVGALRRMADAGFVYVWIDWCCVPQYSAPSMVEVLRSKVFYARARTMLVLPTFHPLPTEGIIRPLLARMQQQLLTTADEGASDAAAAAAALGAILSKGHMACREYLSRVWTLAERLARYGRDEPLSCWLGLEAWLGMLLDSVLASAGVAHACNGHRVDDPKATVALYIKALDAGGAAADEGSAAEGVAVQGVVADSSTRGVAGSAQLLVEALAPLLAAASATGSLLGDGVAGLDAPLSDLMHTGARVWRLARLGEAPSSTWLLGYLADMQTGVYQAWSDPDRVWALYSYFSWKKPEMTSPAALAEAVKDLVSVAGGGAEHLAVAGSKLGLGARRLAAIAGVLGLGEFEEAERAKVKALGHTAMVEALLAAGAGKDVANELDGRTPLSSAADAGHTEVVKALLAAGASQHITDKHGWTPLHMAAYSGHTEVVTALLAAGGGIDIATKDGAPALYWAAYKGRMEVVKALLAAGASTDIANKDKLTPLYVATHNGHTEVVKVLLAAGAGTDIADTDGKTPMHLAATNGNTEMVTALLASGAGTDIVDKDRWTALHMAASNGHSEILMALLVAGARRDILDRGGHAPLDVARNHDIKDLLQHYWRPA</sequence>
<keyword evidence="2 3" id="KW-0040">ANK repeat</keyword>
<feature type="domain" description="Heterokaryon incompatibility" evidence="4">
    <location>
        <begin position="45"/>
        <end position="186"/>
    </location>
</feature>
<dbReference type="OrthoDB" id="194358at2759"/>
<evidence type="ECO:0000313" key="5">
    <source>
        <dbReference type="EMBL" id="KAG2426626.1"/>
    </source>
</evidence>
<organism evidence="5 6">
    <name type="scientific">Chlamydomonas incerta</name>
    <dbReference type="NCBI Taxonomy" id="51695"/>
    <lineage>
        <taxon>Eukaryota</taxon>
        <taxon>Viridiplantae</taxon>
        <taxon>Chlorophyta</taxon>
        <taxon>core chlorophytes</taxon>
        <taxon>Chlorophyceae</taxon>
        <taxon>CS clade</taxon>
        <taxon>Chlamydomonadales</taxon>
        <taxon>Chlamydomonadaceae</taxon>
        <taxon>Chlamydomonas</taxon>
    </lineage>
</organism>
<dbReference type="PANTHER" id="PTHR24161:SF85">
    <property type="entry name" value="PALMITOYLTRANSFERASE HIP14"/>
    <property type="match status" value="1"/>
</dbReference>